<evidence type="ECO:0000313" key="3">
    <source>
        <dbReference type="EMBL" id="KAK0950877.1"/>
    </source>
</evidence>
<keyword evidence="4" id="KW-1185">Reference proteome</keyword>
<dbReference type="GO" id="GO:0033596">
    <property type="term" value="C:TSC1-TSC2 complex"/>
    <property type="evidence" value="ECO:0007669"/>
    <property type="project" value="TreeGrafter"/>
</dbReference>
<dbReference type="EMBL" id="JAUJLE010000760">
    <property type="protein sequence ID" value="KAK0950877.1"/>
    <property type="molecule type" value="Genomic_DNA"/>
</dbReference>
<dbReference type="Gene3D" id="3.40.50.11210">
    <property type="entry name" value="Rap/Ran-GAP"/>
    <property type="match status" value="1"/>
</dbReference>
<dbReference type="InterPro" id="IPR024584">
    <property type="entry name" value="Tuberin_N"/>
</dbReference>
<organism evidence="3 4">
    <name type="scientific">Friedmanniomyces endolithicus</name>
    <dbReference type="NCBI Taxonomy" id="329885"/>
    <lineage>
        <taxon>Eukaryota</taxon>
        <taxon>Fungi</taxon>
        <taxon>Dikarya</taxon>
        <taxon>Ascomycota</taxon>
        <taxon>Pezizomycotina</taxon>
        <taxon>Dothideomycetes</taxon>
        <taxon>Dothideomycetidae</taxon>
        <taxon>Mycosphaerellales</taxon>
        <taxon>Teratosphaeriaceae</taxon>
        <taxon>Friedmanniomyces</taxon>
    </lineage>
</organism>
<reference evidence="3" key="1">
    <citation type="submission" date="2023-06" db="EMBL/GenBank/DDBJ databases">
        <title>Black Yeasts Isolated from many extreme environments.</title>
        <authorList>
            <person name="Coleine C."/>
            <person name="Stajich J.E."/>
            <person name="Selbmann L."/>
        </authorList>
    </citation>
    <scope>NUCLEOTIDE SEQUENCE</scope>
    <source>
        <strain evidence="3">CCFEE 5200</strain>
    </source>
</reference>
<accession>A0AAN6GYX6</accession>
<dbReference type="Pfam" id="PF02145">
    <property type="entry name" value="Rap_GAP"/>
    <property type="match status" value="1"/>
</dbReference>
<proteinExistence type="predicted"/>
<sequence length="1151" mass="129217">MDKPHTRLLTFHSLTGHLAVADDAQEQPLLNSYDSMGTIQRRERNAGRDIAPFEATVCEEHTADLRSLLSPDRNVATGDLRAPPAARSDTLDAAIQRATSTIRYNAKWFAPGPLSELLEVALQGAGTSSSSAALDAALNLLDTITTYTLLPADRLPQTARFLAQAYYNASRANKTKKVAKHAWLVMVNLLRSHLGPQLDETMINAIGGDLITREEYAATAGMLMLLSKRLRFVKYGLQPPNVAILMRRLRFAAATTNDSNIMERIVYLLVKILRDPTSIQQIKQNAAWSDVLEILSQSTKASTGRTTSDLLREMAPTLSVIEPRLLLRLAWIYIHADLPLTESLSHELHTRDCSLRASEEWQSNYDVMLELCNRAPYVEELRAFVESNVLMHRMGLPPSHSAVSAVTKTYLHHIIEPSTTFQARTMLTRALIRMCMCSALTPDNAHGLQPLFDTLCTVSGLDTEAALFLFSIRADVTGALYIMPTELEDPPKSVEGLKLRSTPDLHKWRATILAVFRDGAQSWEVYNMFLQRTRLLLSNHTMFTGEIQFIKDIQGVICEKIESGHTMDPPLYSGLGKSFVAAQLVQTLVASMSYHRQLSKEHVTALVAVFDATAGSRDYAVSIECIHALTTCCYEVPDLMTKYMDDIIDKMSRLVTQRYLAIHVLQFLAGLSRLPELYRNFAQHDYKKIFAVCYSYLQTTRGVDAAAERRRTPNSEQSSAVSRNEEALPESVYALAHHVITFWYMSLKRQDREGLKPYITSCLTYEVDGKVIIEDQGMVTIDMMDRVDADELSSDWYSGDPFAAIDGRLVERHRLVGMLLVSTKTSLRTGRTLVTVRRPSGTTQRLLQQGTARVTVESEDEYLTVLPDDIVGRTYGTITIPKPSSALGSVEILTLPEDDVVRRLIGSLDRTSALDSHKAGFIYIGEAQTTEDRIFRNISGSSDFKDIVRDLGDLEELKGATFNTQGLDRVGDNDGPHVIIWRNQVTELVFHITTMMPNSDDVRENTGRKKRHVGNDHVNIIFNNSGGPHDFTSLYNIFPGQFTYVYIVVTPSARTSFIQTRTENIAADKADRFYSVQVVTRPDYPNISSAAEEKVVSGASLPGMLRNLALNECIMSLMWRQREQTAEYPSSWRSRLHQLRRLGERYRVRWV</sequence>
<evidence type="ECO:0000259" key="2">
    <source>
        <dbReference type="PROSITE" id="PS50085"/>
    </source>
</evidence>
<dbReference type="InterPro" id="IPR027107">
    <property type="entry name" value="Tuberin/Ral-act_asu"/>
</dbReference>
<dbReference type="GO" id="GO:0005096">
    <property type="term" value="F:GTPase activator activity"/>
    <property type="evidence" value="ECO:0007669"/>
    <property type="project" value="UniProtKB-KW"/>
</dbReference>
<dbReference type="GO" id="GO:0051056">
    <property type="term" value="P:regulation of small GTPase mediated signal transduction"/>
    <property type="evidence" value="ECO:0007669"/>
    <property type="project" value="InterPro"/>
</dbReference>
<dbReference type="InterPro" id="IPR035974">
    <property type="entry name" value="Rap/Ran-GAP_sf"/>
</dbReference>
<dbReference type="PANTHER" id="PTHR10063">
    <property type="entry name" value="TUBERIN"/>
    <property type="match status" value="1"/>
</dbReference>
<feature type="domain" description="Rap-GAP" evidence="2">
    <location>
        <begin position="905"/>
        <end position="1151"/>
    </location>
</feature>
<evidence type="ECO:0000256" key="1">
    <source>
        <dbReference type="ARBA" id="ARBA00022468"/>
    </source>
</evidence>
<protein>
    <submittedName>
        <fullName evidence="3">Tuberous sclerosis 2-like protein</fullName>
    </submittedName>
</protein>
<dbReference type="InterPro" id="IPR000331">
    <property type="entry name" value="Rap/Ran_GAP_dom"/>
</dbReference>
<dbReference type="PROSITE" id="PS50085">
    <property type="entry name" value="RAPGAP"/>
    <property type="match status" value="1"/>
</dbReference>
<dbReference type="InterPro" id="IPR016024">
    <property type="entry name" value="ARM-type_fold"/>
</dbReference>
<dbReference type="Proteomes" id="UP001175353">
    <property type="component" value="Unassembled WGS sequence"/>
</dbReference>
<gene>
    <name evidence="3" type="primary">TSC2_3</name>
    <name evidence="3" type="ORF">LTR91_025355</name>
</gene>
<dbReference type="GO" id="GO:0032007">
    <property type="term" value="P:negative regulation of TOR signaling"/>
    <property type="evidence" value="ECO:0007669"/>
    <property type="project" value="TreeGrafter"/>
</dbReference>
<evidence type="ECO:0000313" key="4">
    <source>
        <dbReference type="Proteomes" id="UP001175353"/>
    </source>
</evidence>
<dbReference type="GO" id="GO:0005634">
    <property type="term" value="C:nucleus"/>
    <property type="evidence" value="ECO:0007669"/>
    <property type="project" value="InterPro"/>
</dbReference>
<dbReference type="AlphaFoldDB" id="A0AAN6GYX6"/>
<dbReference type="InterPro" id="IPR018515">
    <property type="entry name" value="Tuberin-type_domain"/>
</dbReference>
<dbReference type="SUPFAM" id="SSF48371">
    <property type="entry name" value="ARM repeat"/>
    <property type="match status" value="1"/>
</dbReference>
<name>A0AAN6GYX6_9PEZI</name>
<keyword evidence="1" id="KW-0343">GTPase activation</keyword>
<dbReference type="PANTHER" id="PTHR10063:SF0">
    <property type="entry name" value="TUBERIN"/>
    <property type="match status" value="1"/>
</dbReference>
<dbReference type="SUPFAM" id="SSF111347">
    <property type="entry name" value="Rap/Ran-GAP"/>
    <property type="match status" value="1"/>
</dbReference>
<comment type="caution">
    <text evidence="3">The sequence shown here is derived from an EMBL/GenBank/DDBJ whole genome shotgun (WGS) entry which is preliminary data.</text>
</comment>
<dbReference type="Pfam" id="PF03542">
    <property type="entry name" value="Tuberin"/>
    <property type="match status" value="1"/>
</dbReference>
<dbReference type="Pfam" id="PF11864">
    <property type="entry name" value="DUF3384"/>
    <property type="match status" value="1"/>
</dbReference>